<name>A0A3N4KK34_9PEZI</name>
<dbReference type="InParanoid" id="A0A3N4KK34"/>
<evidence type="ECO:0000313" key="1">
    <source>
        <dbReference type="EMBL" id="RPB08681.1"/>
    </source>
</evidence>
<sequence length="63" mass="6702">ARGKATEEDATYISVASRSALDPKGVGVVAYKDSKVILRKGAGVIMIAVFKEMDSLEESPDET</sequence>
<keyword evidence="2" id="KW-1185">Reference proteome</keyword>
<protein>
    <submittedName>
        <fullName evidence="1">Uncharacterized protein</fullName>
    </submittedName>
</protein>
<dbReference type="AlphaFoldDB" id="A0A3N4KK34"/>
<proteinExistence type="predicted"/>
<reference evidence="1 2" key="1">
    <citation type="journal article" date="2018" name="Nat. Ecol. Evol.">
        <title>Pezizomycetes genomes reveal the molecular basis of ectomycorrhizal truffle lifestyle.</title>
        <authorList>
            <person name="Murat C."/>
            <person name="Payen T."/>
            <person name="Noel B."/>
            <person name="Kuo A."/>
            <person name="Morin E."/>
            <person name="Chen J."/>
            <person name="Kohler A."/>
            <person name="Krizsan K."/>
            <person name="Balestrini R."/>
            <person name="Da Silva C."/>
            <person name="Montanini B."/>
            <person name="Hainaut M."/>
            <person name="Levati E."/>
            <person name="Barry K.W."/>
            <person name="Belfiori B."/>
            <person name="Cichocki N."/>
            <person name="Clum A."/>
            <person name="Dockter R.B."/>
            <person name="Fauchery L."/>
            <person name="Guy J."/>
            <person name="Iotti M."/>
            <person name="Le Tacon F."/>
            <person name="Lindquist E.A."/>
            <person name="Lipzen A."/>
            <person name="Malagnac F."/>
            <person name="Mello A."/>
            <person name="Molinier V."/>
            <person name="Miyauchi S."/>
            <person name="Poulain J."/>
            <person name="Riccioni C."/>
            <person name="Rubini A."/>
            <person name="Sitrit Y."/>
            <person name="Splivallo R."/>
            <person name="Traeger S."/>
            <person name="Wang M."/>
            <person name="Zifcakova L."/>
            <person name="Wipf D."/>
            <person name="Zambonelli A."/>
            <person name="Paolocci F."/>
            <person name="Nowrousian M."/>
            <person name="Ottonello S."/>
            <person name="Baldrian P."/>
            <person name="Spatafora J.W."/>
            <person name="Henrissat B."/>
            <person name="Nagy L.G."/>
            <person name="Aury J.M."/>
            <person name="Wincker P."/>
            <person name="Grigoriev I.V."/>
            <person name="Bonfante P."/>
            <person name="Martin F.M."/>
        </authorList>
    </citation>
    <scope>NUCLEOTIDE SEQUENCE [LARGE SCALE GENOMIC DNA]</scope>
    <source>
        <strain evidence="1 2">CCBAS932</strain>
    </source>
</reference>
<evidence type="ECO:0000313" key="2">
    <source>
        <dbReference type="Proteomes" id="UP000277580"/>
    </source>
</evidence>
<accession>A0A3N4KK34</accession>
<dbReference type="Proteomes" id="UP000277580">
    <property type="component" value="Unassembled WGS sequence"/>
</dbReference>
<feature type="non-terminal residue" evidence="1">
    <location>
        <position position="1"/>
    </location>
</feature>
<dbReference type="OrthoDB" id="76862at2759"/>
<dbReference type="EMBL" id="ML119160">
    <property type="protein sequence ID" value="RPB08681.1"/>
    <property type="molecule type" value="Genomic_DNA"/>
</dbReference>
<organism evidence="1 2">
    <name type="scientific">Morchella conica CCBAS932</name>
    <dbReference type="NCBI Taxonomy" id="1392247"/>
    <lineage>
        <taxon>Eukaryota</taxon>
        <taxon>Fungi</taxon>
        <taxon>Dikarya</taxon>
        <taxon>Ascomycota</taxon>
        <taxon>Pezizomycotina</taxon>
        <taxon>Pezizomycetes</taxon>
        <taxon>Pezizales</taxon>
        <taxon>Morchellaceae</taxon>
        <taxon>Morchella</taxon>
    </lineage>
</organism>
<gene>
    <name evidence="1" type="ORF">P167DRAFT_493713</name>
</gene>